<evidence type="ECO:0000259" key="1">
    <source>
        <dbReference type="PROSITE" id="PS50853"/>
    </source>
</evidence>
<dbReference type="PROSITE" id="PS50853">
    <property type="entry name" value="FN3"/>
    <property type="match status" value="1"/>
</dbReference>
<name>A0A0M4DFL5_9BACT</name>
<keyword evidence="3" id="KW-1185">Reference proteome</keyword>
<protein>
    <recommendedName>
        <fullName evidence="1">Fibronectin type-III domain-containing protein</fullName>
    </recommendedName>
</protein>
<dbReference type="Proteomes" id="UP000057158">
    <property type="component" value="Chromosome"/>
</dbReference>
<dbReference type="PROSITE" id="PS51257">
    <property type="entry name" value="PROKAR_LIPOPROTEIN"/>
    <property type="match status" value="1"/>
</dbReference>
<evidence type="ECO:0000313" key="3">
    <source>
        <dbReference type="Proteomes" id="UP000057158"/>
    </source>
</evidence>
<dbReference type="InterPro" id="IPR036116">
    <property type="entry name" value="FN3_sf"/>
</dbReference>
<feature type="domain" description="Fibronectin type-III" evidence="1">
    <location>
        <begin position="36"/>
        <end position="137"/>
    </location>
</feature>
<dbReference type="OrthoDB" id="5421343at2"/>
<gene>
    <name evidence="2" type="ORF">DSOUD_0516</name>
</gene>
<organism evidence="2 3">
    <name type="scientific">Desulfuromonas soudanensis</name>
    <dbReference type="NCBI Taxonomy" id="1603606"/>
    <lineage>
        <taxon>Bacteria</taxon>
        <taxon>Pseudomonadati</taxon>
        <taxon>Thermodesulfobacteriota</taxon>
        <taxon>Desulfuromonadia</taxon>
        <taxon>Desulfuromonadales</taxon>
        <taxon>Desulfuromonadaceae</taxon>
        <taxon>Desulfuromonas</taxon>
    </lineage>
</organism>
<dbReference type="InterPro" id="IPR003961">
    <property type="entry name" value="FN3_dom"/>
</dbReference>
<dbReference type="RefSeq" id="WP_157671701.1">
    <property type="nucleotide sequence ID" value="NZ_CP010802.1"/>
</dbReference>
<dbReference type="KEGG" id="des:DSOUD_0516"/>
<evidence type="ECO:0000313" key="2">
    <source>
        <dbReference type="EMBL" id="ALC15307.1"/>
    </source>
</evidence>
<dbReference type="AlphaFoldDB" id="A0A0M4DFL5"/>
<dbReference type="EMBL" id="CP010802">
    <property type="protein sequence ID" value="ALC15307.1"/>
    <property type="molecule type" value="Genomic_DNA"/>
</dbReference>
<sequence>MSQFRFIGLVCTVLVTFLAGCSGEDNVTVVPSELSLPSVITENVAAISYTGATVNASIADSGNEFIVAKGVCLSQSAAPDLNDTVYLSEAGTGSYSTALNELAPGTTYYVRAFATNTDGTAYGEELSFSTKDLTVPTISTAVISNITPATAISGGDITDDGGMSILGRGLCLSLSPDPTLTDSCVSEGVGAGNYIALMTGLTSNTLYHVRAYATNDLGTSYGNDLTFTTGLLQLATVSTAAASAVSYSTALSGGNVTSDNGAPVTSRGICWATTSLPTIADSCYTEAGGLGSFSRELAGLASNTTYYVRAFAVNDGGTSYGNEVSLTTLTMVAPVLTTKAVSGISSNLAGSGGVISTDGGAAITAKGVCWSLNPAPTTANSKTVDGTGDGSYNSTLTGLNPLTSYYVRAYATNALGTAYGNEVGFSTTDLVNPGPTVPVVGTSTSMITGSSTASSGGYVSSDGGSAVTARGVCWSLNADPTTADICSVDGSGTGFFGSTLTGLSGCGNVYYVRAYATNSTGTGYGNQNMVSTGLVATVTTDDATNIGYYAATSGGAVSDDGGCAITQKGVAWSYNPGPTIGNPHTQDGGDAIPFVSDVVNLYANRTYYVRAYATNSAGTAYGPEKVFTTATPTTPYLGQNYAGGIVFYVDGTGEHGLVCTTTDLGSYPWGCEGTSIATGTPLGSGATNTAAILASCGTANIAAQVADSLVLNGYSDWFLPSLNELVLIRTNLAAQGLGSFGWYYLSSSQVDARDAYLYSFQDGYPLPYPKSAMMPVRAVRAF</sequence>
<accession>A0A0M4DFL5</accession>
<reference evidence="2 3" key="1">
    <citation type="submission" date="2015-07" db="EMBL/GenBank/DDBJ databases">
        <title>Isolation and Genomic Characterization of a Novel Halophilic Metal-Reducing Deltaproteobacterium from the Deep Subsurface.</title>
        <authorList>
            <person name="Badalamenti J.P."/>
            <person name="Summers Z.M."/>
            <person name="Gralnick J.A."/>
            <person name="Bond D.R."/>
        </authorList>
    </citation>
    <scope>NUCLEOTIDE SEQUENCE [LARGE SCALE GENOMIC DNA]</scope>
    <source>
        <strain evidence="2 3">WTL</strain>
    </source>
</reference>
<dbReference type="STRING" id="1603606.DSOUD_0516"/>
<dbReference type="SUPFAM" id="SSF49265">
    <property type="entry name" value="Fibronectin type III"/>
    <property type="match status" value="2"/>
</dbReference>
<proteinExistence type="predicted"/>
<dbReference type="PATRIC" id="fig|1603606.3.peg.559"/>